<comment type="caution">
    <text evidence="3">The sequence shown here is derived from an EMBL/GenBank/DDBJ whole genome shotgun (WGS) entry which is preliminary data.</text>
</comment>
<keyword evidence="4" id="KW-1185">Reference proteome</keyword>
<accession>A0A553PSM9</accession>
<feature type="domain" description="CUB" evidence="2">
    <location>
        <begin position="240"/>
        <end position="400"/>
    </location>
</feature>
<reference evidence="3 4" key="1">
    <citation type="journal article" date="2018" name="Nat. Ecol. Evol.">
        <title>Genomic signatures of mitonuclear coevolution across populations of Tigriopus californicus.</title>
        <authorList>
            <person name="Barreto F.S."/>
            <person name="Watson E.T."/>
            <person name="Lima T.G."/>
            <person name="Willett C.S."/>
            <person name="Edmands S."/>
            <person name="Li W."/>
            <person name="Burton R.S."/>
        </authorList>
    </citation>
    <scope>NUCLEOTIDE SEQUENCE [LARGE SCALE GENOMIC DNA]</scope>
    <source>
        <strain evidence="3 4">San Diego</strain>
    </source>
</reference>
<feature type="signal peptide" evidence="1">
    <location>
        <begin position="1"/>
        <end position="24"/>
    </location>
</feature>
<keyword evidence="1" id="KW-0732">Signal</keyword>
<name>A0A553PSM9_TIGCA</name>
<dbReference type="PANTHER" id="PTHR33236:SF5">
    <property type="entry name" value="CUB DOMAIN-CONTAINING PROTEIN"/>
    <property type="match status" value="1"/>
</dbReference>
<evidence type="ECO:0000259" key="2">
    <source>
        <dbReference type="Pfam" id="PF26080"/>
    </source>
</evidence>
<feature type="chain" id="PRO_5021899276" description="CUB domain-containing protein" evidence="1">
    <location>
        <begin position="25"/>
        <end position="405"/>
    </location>
</feature>
<dbReference type="InterPro" id="IPR058698">
    <property type="entry name" value="CUB_metazoa"/>
</dbReference>
<gene>
    <name evidence="3" type="ORF">TCAL_12323</name>
</gene>
<organism evidence="3 4">
    <name type="scientific">Tigriopus californicus</name>
    <name type="common">Marine copepod</name>
    <dbReference type="NCBI Taxonomy" id="6832"/>
    <lineage>
        <taxon>Eukaryota</taxon>
        <taxon>Metazoa</taxon>
        <taxon>Ecdysozoa</taxon>
        <taxon>Arthropoda</taxon>
        <taxon>Crustacea</taxon>
        <taxon>Multicrustacea</taxon>
        <taxon>Hexanauplia</taxon>
        <taxon>Copepoda</taxon>
        <taxon>Harpacticoida</taxon>
        <taxon>Harpacticidae</taxon>
        <taxon>Tigriopus</taxon>
    </lineage>
</organism>
<dbReference type="PANTHER" id="PTHR33236">
    <property type="entry name" value="INTRAFLAGELLAR TRANSPORT PROTEIN 122 FAMILY PROTEIN-RELATED"/>
    <property type="match status" value="1"/>
</dbReference>
<proteinExistence type="predicted"/>
<dbReference type="STRING" id="6832.A0A553PSM9"/>
<evidence type="ECO:0000313" key="3">
    <source>
        <dbReference type="EMBL" id="TRY80674.1"/>
    </source>
</evidence>
<dbReference type="AlphaFoldDB" id="A0A553PSM9"/>
<dbReference type="Proteomes" id="UP000318571">
    <property type="component" value="Chromosome 12"/>
</dbReference>
<protein>
    <recommendedName>
        <fullName evidence="2">CUB domain-containing protein</fullName>
    </recommendedName>
</protein>
<sequence>MGLQFFSILATLIIFLNTLGNIHAKSEATETLNQRHGKQLSIFQVIRFNNGPCNGTQSMPGTCYTSQECSTRRGVSIGSCANGFGVCCSFTISCGGTTSENTTIFNDENIPSGMGTCTATICPAGNDICQLRLDFDQFQIAGPSTVSLSVTKLVNGNPSAAANAIPNAILGQCITDQFQVTSGSGVTPPVICGINTNQHVFVDADADCNMLMFQLGQGAVSRSFQIRVTQYACTSPNLAPSGCTQYFTSDTGTGMVQSFNFGNGHLADQDQVMCVRRNQNSCRVEAKDVCTASSGMGASTTARFCCGSNTVGTAVGNAGGYDCLSLPFAESKMGNMNVQSRFCGRNAGLSSSAMSSLTVCSRASPFRVAFRSNAFEVSDMTLPNTEAKNVDKGVRLVYFQDSVMC</sequence>
<dbReference type="Pfam" id="PF26080">
    <property type="entry name" value="CUB_animal"/>
    <property type="match status" value="1"/>
</dbReference>
<dbReference type="EMBL" id="VCGU01000001">
    <property type="protein sequence ID" value="TRY80674.1"/>
    <property type="molecule type" value="Genomic_DNA"/>
</dbReference>
<evidence type="ECO:0000256" key="1">
    <source>
        <dbReference type="SAM" id="SignalP"/>
    </source>
</evidence>
<evidence type="ECO:0000313" key="4">
    <source>
        <dbReference type="Proteomes" id="UP000318571"/>
    </source>
</evidence>